<organism evidence="2 3">
    <name type="scientific">Seminavis robusta</name>
    <dbReference type="NCBI Taxonomy" id="568900"/>
    <lineage>
        <taxon>Eukaryota</taxon>
        <taxon>Sar</taxon>
        <taxon>Stramenopiles</taxon>
        <taxon>Ochrophyta</taxon>
        <taxon>Bacillariophyta</taxon>
        <taxon>Bacillariophyceae</taxon>
        <taxon>Bacillariophycidae</taxon>
        <taxon>Naviculales</taxon>
        <taxon>Naviculaceae</taxon>
        <taxon>Seminavis</taxon>
    </lineage>
</organism>
<proteinExistence type="predicted"/>
<comment type="caution">
    <text evidence="2">The sequence shown here is derived from an EMBL/GenBank/DDBJ whole genome shotgun (WGS) entry which is preliminary data.</text>
</comment>
<accession>A0A9N8H9L2</accession>
<dbReference type="EMBL" id="CAICTM010000119">
    <property type="protein sequence ID" value="CAB9501868.1"/>
    <property type="molecule type" value="Genomic_DNA"/>
</dbReference>
<dbReference type="AlphaFoldDB" id="A0A9N8H9L2"/>
<feature type="region of interest" description="Disordered" evidence="1">
    <location>
        <begin position="18"/>
        <end position="38"/>
    </location>
</feature>
<evidence type="ECO:0000313" key="2">
    <source>
        <dbReference type="EMBL" id="CAB9501868.1"/>
    </source>
</evidence>
<evidence type="ECO:0000256" key="1">
    <source>
        <dbReference type="SAM" id="MobiDB-lite"/>
    </source>
</evidence>
<feature type="compositionally biased region" description="Polar residues" evidence="1">
    <location>
        <begin position="23"/>
        <end position="32"/>
    </location>
</feature>
<feature type="region of interest" description="Disordered" evidence="1">
    <location>
        <begin position="74"/>
        <end position="135"/>
    </location>
</feature>
<reference evidence="2" key="1">
    <citation type="submission" date="2020-06" db="EMBL/GenBank/DDBJ databases">
        <authorList>
            <consortium name="Plant Systems Biology data submission"/>
        </authorList>
    </citation>
    <scope>NUCLEOTIDE SEQUENCE</scope>
    <source>
        <strain evidence="2">D6</strain>
    </source>
</reference>
<dbReference type="Proteomes" id="UP001153069">
    <property type="component" value="Unassembled WGS sequence"/>
</dbReference>
<keyword evidence="3" id="KW-1185">Reference proteome</keyword>
<evidence type="ECO:0000313" key="3">
    <source>
        <dbReference type="Proteomes" id="UP001153069"/>
    </source>
</evidence>
<name>A0A9N8H9L2_9STRA</name>
<sequence length="135" mass="14959">MNTSDMPWGMTDTAFLVEGGTTGESEPTNSLETVKPKAMRDTARLSSWGCIDVMDMIAGDEDETEANETIMKKLESLTVSPRSPSKAQDGSAKSASPTARKGERLQLNLKKIDRGERRRPILNIQAQQRRHQELP</sequence>
<protein>
    <submittedName>
        <fullName evidence="2">Uncharacterized protein</fullName>
    </submittedName>
</protein>
<gene>
    <name evidence="2" type="ORF">SEMRO_120_G058620.1</name>
</gene>
<feature type="compositionally biased region" description="Basic and acidic residues" evidence="1">
    <location>
        <begin position="100"/>
        <end position="119"/>
    </location>
</feature>
<feature type="compositionally biased region" description="Polar residues" evidence="1">
    <location>
        <begin position="77"/>
        <end position="97"/>
    </location>
</feature>